<accession>A0A0K2V952</accession>
<evidence type="ECO:0000313" key="1">
    <source>
        <dbReference type="EMBL" id="CDW46451.1"/>
    </source>
</evidence>
<organism evidence="1">
    <name type="scientific">Lepeophtheirus salmonis</name>
    <name type="common">Salmon louse</name>
    <name type="synonym">Caligus salmonis</name>
    <dbReference type="NCBI Taxonomy" id="72036"/>
    <lineage>
        <taxon>Eukaryota</taxon>
        <taxon>Metazoa</taxon>
        <taxon>Ecdysozoa</taxon>
        <taxon>Arthropoda</taxon>
        <taxon>Crustacea</taxon>
        <taxon>Multicrustacea</taxon>
        <taxon>Hexanauplia</taxon>
        <taxon>Copepoda</taxon>
        <taxon>Siphonostomatoida</taxon>
        <taxon>Caligidae</taxon>
        <taxon>Lepeophtheirus</taxon>
    </lineage>
</organism>
<protein>
    <submittedName>
        <fullName evidence="1">Uncharacterized protein</fullName>
    </submittedName>
</protein>
<name>A0A0K2V952_LEPSM</name>
<dbReference type="AlphaFoldDB" id="A0A0K2V952"/>
<dbReference type="EMBL" id="HACA01029090">
    <property type="protein sequence ID" value="CDW46451.1"/>
    <property type="molecule type" value="Transcribed_RNA"/>
</dbReference>
<sequence>MSEFFLTLGQDWPLNSSKRSSSSLLDDLAHSRPMHFLLLGILCTLSRTIYDPTDCGLVDV</sequence>
<reference evidence="1" key="1">
    <citation type="submission" date="2014-05" db="EMBL/GenBank/DDBJ databases">
        <authorList>
            <person name="Chronopoulou M."/>
        </authorList>
    </citation>
    <scope>NUCLEOTIDE SEQUENCE</scope>
    <source>
        <tissue evidence="1">Whole organism</tissue>
    </source>
</reference>
<proteinExistence type="predicted"/>